<keyword evidence="3" id="KW-1185">Reference proteome</keyword>
<proteinExistence type="predicted"/>
<dbReference type="RefSeq" id="WP_155305762.1">
    <property type="nucleotide sequence ID" value="NZ_AP021875.1"/>
</dbReference>
<feature type="chain" id="PRO_5024303331" description="DUF5666 domain-containing protein" evidence="1">
    <location>
        <begin position="27"/>
        <end position="103"/>
    </location>
</feature>
<dbReference type="EMBL" id="AP021875">
    <property type="protein sequence ID" value="BBO76968.1"/>
    <property type="molecule type" value="Genomic_DNA"/>
</dbReference>
<dbReference type="Proteomes" id="UP000427769">
    <property type="component" value="Chromosome"/>
</dbReference>
<evidence type="ECO:0000313" key="2">
    <source>
        <dbReference type="EMBL" id="BBO76968.1"/>
    </source>
</evidence>
<dbReference type="KEGG" id="dwd:DSCW_43850"/>
<reference evidence="2 3" key="1">
    <citation type="submission" date="2019-11" db="EMBL/GenBank/DDBJ databases">
        <title>Comparative genomics of hydrocarbon-degrading Desulfosarcina strains.</title>
        <authorList>
            <person name="Watanabe M."/>
            <person name="Kojima H."/>
            <person name="Fukui M."/>
        </authorList>
    </citation>
    <scope>NUCLEOTIDE SEQUENCE [LARGE SCALE GENOMIC DNA]</scope>
    <source>
        <strain evidence="2 3">PP31</strain>
    </source>
</reference>
<feature type="signal peptide" evidence="1">
    <location>
        <begin position="1"/>
        <end position="26"/>
    </location>
</feature>
<keyword evidence="1" id="KW-0732">Signal</keyword>
<evidence type="ECO:0008006" key="4">
    <source>
        <dbReference type="Google" id="ProtNLM"/>
    </source>
</evidence>
<name>A0A5K7Z7G5_9BACT</name>
<accession>A0A5K7Z7G5</accession>
<gene>
    <name evidence="2" type="ORF">DSCW_43850</name>
</gene>
<organism evidence="2 3">
    <name type="scientific">Desulfosarcina widdelii</name>
    <dbReference type="NCBI Taxonomy" id="947919"/>
    <lineage>
        <taxon>Bacteria</taxon>
        <taxon>Pseudomonadati</taxon>
        <taxon>Thermodesulfobacteriota</taxon>
        <taxon>Desulfobacteria</taxon>
        <taxon>Desulfobacterales</taxon>
        <taxon>Desulfosarcinaceae</taxon>
        <taxon>Desulfosarcina</taxon>
    </lineage>
</organism>
<protein>
    <recommendedName>
        <fullName evidence="4">DUF5666 domain-containing protein</fullName>
    </recommendedName>
</protein>
<dbReference type="AlphaFoldDB" id="A0A5K7Z7G5"/>
<evidence type="ECO:0000256" key="1">
    <source>
        <dbReference type="SAM" id="SignalP"/>
    </source>
</evidence>
<sequence>MKTSLRRFFLLIALVMSVIVVQSAFAETITGAIEEITTKPNTITIDETVFNGIKINYLRNQYNIDLETGMQVTLDYYEFECTDGTIKNMITDITVGDVTVHLR</sequence>
<evidence type="ECO:0000313" key="3">
    <source>
        <dbReference type="Proteomes" id="UP000427769"/>
    </source>
</evidence>